<evidence type="ECO:0000256" key="9">
    <source>
        <dbReference type="ARBA" id="ARBA00022723"/>
    </source>
</evidence>
<evidence type="ECO:0000256" key="10">
    <source>
        <dbReference type="ARBA" id="ARBA00022737"/>
    </source>
</evidence>
<evidence type="ECO:0000256" key="11">
    <source>
        <dbReference type="ARBA" id="ARBA00022771"/>
    </source>
</evidence>
<name>A0AAD9UHH8_RIDPI</name>
<evidence type="ECO:0000256" key="7">
    <source>
        <dbReference type="ARBA" id="ARBA00022490"/>
    </source>
</evidence>
<reference evidence="20" key="1">
    <citation type="journal article" date="2023" name="Mol. Biol. Evol.">
        <title>Third-Generation Sequencing Reveals the Adaptive Role of the Epigenome in Three Deep-Sea Polychaetes.</title>
        <authorList>
            <person name="Perez M."/>
            <person name="Aroh O."/>
            <person name="Sun Y."/>
            <person name="Lan Y."/>
            <person name="Juniper S.K."/>
            <person name="Young C.R."/>
            <person name="Angers B."/>
            <person name="Qian P.Y."/>
        </authorList>
    </citation>
    <scope>NUCLEOTIDE SEQUENCE</scope>
    <source>
        <strain evidence="20">R07B-5</strain>
    </source>
</reference>
<dbReference type="GO" id="GO:0043023">
    <property type="term" value="F:ribosomal large subunit binding"/>
    <property type="evidence" value="ECO:0007669"/>
    <property type="project" value="TreeGrafter"/>
</dbReference>
<comment type="subunit">
    <text evidence="16">Component of the ribosome quality control complex (RQC).</text>
</comment>
<dbReference type="PANTHER" id="PTHR12389:SF0">
    <property type="entry name" value="E3 UBIQUITIN-PROTEIN LIGASE LISTERIN"/>
    <property type="match status" value="1"/>
</dbReference>
<sequence>MSGKRKQAHRTKGNAKPSSSCRAAELLAASGGTTSGFVGFGSFSGDLGYVPATTAGNDDVDSAIDADFRLVLRKLSKKDSTTKLKEFVYIVVMLQALQEFVYIVVMLQALQEFVYIVVMLQEFVYIVVMLQAMQEFVYIVVMLQAMQEFVYIVVMLQALQEFAALCKEKETEEVKLVLPYWPRVYSRVAIDNDRRVREAAQQAFEQLVLRVRRNLAPHLKSIMGSWLVSQCDGHAPAASAAKAAFQCAFPPAKQTEALVFCKNEILAHIQDNLFTQTALSLSDPKTTSAEDMDAKYQRLIASTLMALRLFIDTVPTSQQESLFLQYHGIMGNAKLWKMAKHSSELIQGAFYSLLAAVCHQLPELADEFSDKICPIVLHNLDRTDPIVCPALWEAALNVVTNIQDCWNKVNTRKGVLPKLWVLLRQGGGGSASTVYPNLLPFLSRLPVEIIGPGTAFYKEFFSNMKDGLATERVQLSPSECAAVVQAFTECLRYTVSQHLNDLDTSRDITSCLLQDQLLPLIEASLVDKSSALAASPLFPLVVELITYLHKTTTASDESITTSAAKNAFSAFWDSFASMCVNLVASEVSEHTLQRLATLLKSFRNPMQCVNKKKLGKVRFADDYVKSSSMSVPEKAAVAGFLPPSYDDIFEPTPEIANDGGDAFSLVCELCQCSCVNICKKHMSVPHIKFLASLAQSYMSKSLMRTLLVRLGSTDTQEAASQSEIAMEFIGRLLLPWLCSCDDIADVISRTSVIDSLVNIIVSMLGVCSLVGDRVRLLTTLLEEIQSSAVLSALVQRVQSISHDAAVYQWFHGDAFGETMVAMTTRLCESSLRSAEFSGGEVEVSEEMDACWTLLCFALSATPTNEPQISPGHIDRILVEIRTALPSPDHLTQSTPDDIHRCVSFVCDITHTFFVNIQGCVVMRSAEELLLALFQLSCQHCILSENLVQRVSTTWQQGVGALIRQNGGYLGKDSFLVQAVSLIKSLLHQDVDTVDNLLRLYDDTLTLAHCVTMSLPTDTDTDMAPDLTNPLVKELLHPLCTPLTHHDTPQCLCAPLLTGQLTFASCGKTDQHHVSPSRLPEHLTSTAFSSLLLVAMQPVAKEAVSKETSDGDEEAPSEEAGSEGACVEESSLMDLAYSVAFCRAVLGLHRQVVLERLQGNKLCGDLLAMKGSMDRFAELTESSLHTLQVLLPYLPYEDVFHVAEIRAAQLLTCPPEGLLTIAGGLGFLSIYRVAISLLHDVSSDDTTSTDLLLSIETLLSLSSDASAIHSALCDTEWAILSYNIELMRVMRVVVTRRPATLSPKDWDIILCRAVSMVQMCDDAVTRVSSDMAIATFVTEACHLVTAIATCMQTVVPHHPDAFPPEILTEWTELFSASIYSVLLPMFNKLSGGKTFELPSAAQDVVVKAVSSAVAICPLPHLMKHQMALLLVAEDDTNLPDELQTLMNRFCPLLLSPTRAIQLAAYNTLMSVMPSLPGYDEGKRKEDEKGEGSRSPPMAMMNVLHTSSHAVELVLQDCDIGETALIESFSEEYTYCMAYLLSWKLLLVFFKSASSELRSEFAQHLQQRGAVDRLLLDLFRLLPQTPETTPHRASEQGTDSKNMFVVEPPLAIAGDRCVDELQHMACAVYFHVLEDLPAIMRQWWNSQDKREMRAVQDTDTVLTNMTVKVRPVTREVVALYVVEEITMELVVTLPVNHPLGPISVECGRRVGVANTQWRNWMLQMVTFLSHQNGSILDGLLLWKRSVDKRFEGVEDCMVCFSVIHGTNYQLPRLQCRTCKKKFHSACLYKWFSTSNKSTCPLCRNLF</sequence>
<evidence type="ECO:0000256" key="12">
    <source>
        <dbReference type="ARBA" id="ARBA00022786"/>
    </source>
</evidence>
<evidence type="ECO:0000256" key="1">
    <source>
        <dbReference type="ARBA" id="ARBA00000900"/>
    </source>
</evidence>
<dbReference type="Proteomes" id="UP001209878">
    <property type="component" value="Unassembled WGS sequence"/>
</dbReference>
<keyword evidence="9 16" id="KW-0479">Metal-binding</keyword>
<dbReference type="Pfam" id="PF22958">
    <property type="entry name" value="Ltn1_1st"/>
    <property type="match status" value="1"/>
</dbReference>
<dbReference type="GO" id="GO:0061630">
    <property type="term" value="F:ubiquitin protein ligase activity"/>
    <property type="evidence" value="ECO:0007669"/>
    <property type="project" value="UniProtKB-UniRule"/>
</dbReference>
<evidence type="ECO:0000313" key="21">
    <source>
        <dbReference type="Proteomes" id="UP001209878"/>
    </source>
</evidence>
<dbReference type="FunFam" id="3.30.40.10:FF:000038">
    <property type="entry name" value="E3 ubiquitin-protein ligase listerin"/>
    <property type="match status" value="1"/>
</dbReference>
<feature type="compositionally biased region" description="Acidic residues" evidence="17">
    <location>
        <begin position="1109"/>
        <end position="1120"/>
    </location>
</feature>
<comment type="function">
    <text evidence="16">E3 ubiquitin-protein ligase. Component of the ribosome quality control complex (RQC), a ribosome-associated complex that mediates ubiquitination and extraction of incompletely synthesized nascent chains for proteasomal degradation.</text>
</comment>
<dbReference type="Pfam" id="PF24618">
    <property type="entry name" value="LTN1_E3_ligase_5th"/>
    <property type="match status" value="1"/>
</dbReference>
<dbReference type="PROSITE" id="PS50089">
    <property type="entry name" value="ZF_RING_2"/>
    <property type="match status" value="1"/>
</dbReference>
<keyword evidence="8 16" id="KW-0808">Transferase</keyword>
<keyword evidence="13 16" id="KW-0862">Zinc</keyword>
<protein>
    <recommendedName>
        <fullName evidence="6 16">E3 ubiquitin-protein ligase listerin</fullName>
        <ecNumber evidence="5 16">2.3.2.27</ecNumber>
    </recommendedName>
    <alternativeName>
        <fullName evidence="14 16">RING-type E3 ubiquitin transferase listerin</fullName>
    </alternativeName>
</protein>
<dbReference type="InterPro" id="IPR054476">
    <property type="entry name" value="Ltn1_N"/>
</dbReference>
<comment type="similarity">
    <text evidence="4 16">Belongs to the LTN1 family.</text>
</comment>
<evidence type="ECO:0000256" key="8">
    <source>
        <dbReference type="ARBA" id="ARBA00022679"/>
    </source>
</evidence>
<organism evidence="20 21">
    <name type="scientific">Ridgeia piscesae</name>
    <name type="common">Tubeworm</name>
    <dbReference type="NCBI Taxonomy" id="27915"/>
    <lineage>
        <taxon>Eukaryota</taxon>
        <taxon>Metazoa</taxon>
        <taxon>Spiralia</taxon>
        <taxon>Lophotrochozoa</taxon>
        <taxon>Annelida</taxon>
        <taxon>Polychaeta</taxon>
        <taxon>Sedentaria</taxon>
        <taxon>Canalipalpata</taxon>
        <taxon>Sabellida</taxon>
        <taxon>Siboglinidae</taxon>
        <taxon>Ridgeia</taxon>
    </lineage>
</organism>
<dbReference type="InterPro" id="IPR001841">
    <property type="entry name" value="Znf_RING"/>
</dbReference>
<evidence type="ECO:0000256" key="4">
    <source>
        <dbReference type="ARBA" id="ARBA00007997"/>
    </source>
</evidence>
<dbReference type="PANTHER" id="PTHR12389">
    <property type="entry name" value="ZINC FINGER PROTEIN 294"/>
    <property type="match status" value="1"/>
</dbReference>
<evidence type="ECO:0000256" key="15">
    <source>
        <dbReference type="PROSITE-ProRule" id="PRU00175"/>
    </source>
</evidence>
<evidence type="ECO:0000313" key="20">
    <source>
        <dbReference type="EMBL" id="KAK2189536.1"/>
    </source>
</evidence>
<keyword evidence="11 15" id="KW-0863">Zinc-finger</keyword>
<keyword evidence="18" id="KW-1133">Transmembrane helix</keyword>
<evidence type="ECO:0000256" key="3">
    <source>
        <dbReference type="ARBA" id="ARBA00004906"/>
    </source>
</evidence>
<feature type="transmembrane region" description="Helical" evidence="18">
    <location>
        <begin position="113"/>
        <end position="130"/>
    </location>
</feature>
<dbReference type="EMBL" id="JAODUO010000103">
    <property type="protein sequence ID" value="KAK2189536.1"/>
    <property type="molecule type" value="Genomic_DNA"/>
</dbReference>
<keyword evidence="12 16" id="KW-0833">Ubl conjugation pathway</keyword>
<dbReference type="CDD" id="cd16491">
    <property type="entry name" value="RING-CH-C4HC3_LTN1"/>
    <property type="match status" value="1"/>
</dbReference>
<gene>
    <name evidence="20" type="ORF">NP493_103g04005</name>
</gene>
<keyword evidence="7" id="KW-0963">Cytoplasm</keyword>
<dbReference type="SUPFAM" id="SSF48371">
    <property type="entry name" value="ARM repeat"/>
    <property type="match status" value="1"/>
</dbReference>
<dbReference type="InterPro" id="IPR039804">
    <property type="entry name" value="RING-CH-C4HC3_LTN1"/>
</dbReference>
<dbReference type="InterPro" id="IPR054477">
    <property type="entry name" value="LTN1_E3_ligase_6th"/>
</dbReference>
<evidence type="ECO:0000256" key="13">
    <source>
        <dbReference type="ARBA" id="ARBA00022833"/>
    </source>
</evidence>
<dbReference type="InterPro" id="IPR054478">
    <property type="entry name" value="LTN1_UBC"/>
</dbReference>
<comment type="subcellular location">
    <subcellularLocation>
        <location evidence="2">Cytoplasm</location>
        <location evidence="2">Cytosol</location>
    </subcellularLocation>
</comment>
<evidence type="ECO:0000256" key="14">
    <source>
        <dbReference type="ARBA" id="ARBA00032366"/>
    </source>
</evidence>
<keyword evidence="18" id="KW-0472">Membrane</keyword>
<feature type="transmembrane region" description="Helical" evidence="18">
    <location>
        <begin position="137"/>
        <end position="159"/>
    </location>
</feature>
<comment type="catalytic activity">
    <reaction evidence="1 16">
        <text>S-ubiquitinyl-[E2 ubiquitin-conjugating enzyme]-L-cysteine + [acceptor protein]-L-lysine = [E2 ubiquitin-conjugating enzyme]-L-cysteine + N(6)-ubiquitinyl-[acceptor protein]-L-lysine.</text>
        <dbReference type="EC" id="2.3.2.27"/>
    </reaction>
</comment>
<dbReference type="SMART" id="SM00744">
    <property type="entry name" value="RINGv"/>
    <property type="match status" value="1"/>
</dbReference>
<dbReference type="GO" id="GO:0008270">
    <property type="term" value="F:zinc ion binding"/>
    <property type="evidence" value="ECO:0007669"/>
    <property type="project" value="UniProtKB-KW"/>
</dbReference>
<dbReference type="GO" id="GO:0072344">
    <property type="term" value="P:rescue of stalled ribosome"/>
    <property type="evidence" value="ECO:0007669"/>
    <property type="project" value="UniProtKB-UniRule"/>
</dbReference>
<feature type="domain" description="RING-type" evidence="19">
    <location>
        <begin position="1754"/>
        <end position="1801"/>
    </location>
</feature>
<feature type="region of interest" description="Disordered" evidence="17">
    <location>
        <begin position="1102"/>
        <end position="1123"/>
    </location>
</feature>
<dbReference type="GO" id="GO:1990112">
    <property type="term" value="C:RQC complex"/>
    <property type="evidence" value="ECO:0007669"/>
    <property type="project" value="UniProtKB-UniRule"/>
</dbReference>
<evidence type="ECO:0000256" key="5">
    <source>
        <dbReference type="ARBA" id="ARBA00012483"/>
    </source>
</evidence>
<comment type="pathway">
    <text evidence="3 16">Protein modification; protein ubiquitination.</text>
</comment>
<keyword evidence="10" id="KW-0677">Repeat</keyword>
<keyword evidence="18" id="KW-0812">Transmembrane</keyword>
<evidence type="ECO:0000256" key="17">
    <source>
        <dbReference type="SAM" id="MobiDB-lite"/>
    </source>
</evidence>
<evidence type="ECO:0000256" key="18">
    <source>
        <dbReference type="SAM" id="Phobius"/>
    </source>
</evidence>
<dbReference type="GO" id="GO:0005829">
    <property type="term" value="C:cytosol"/>
    <property type="evidence" value="ECO:0007669"/>
    <property type="project" value="UniProtKB-SubCell"/>
</dbReference>
<dbReference type="InterPro" id="IPR016024">
    <property type="entry name" value="ARM-type_fold"/>
</dbReference>
<accession>A0AAD9UHH8</accession>
<evidence type="ECO:0000256" key="6">
    <source>
        <dbReference type="ARBA" id="ARBA00017157"/>
    </source>
</evidence>
<evidence type="ECO:0000256" key="16">
    <source>
        <dbReference type="RuleBase" id="RU367090"/>
    </source>
</evidence>
<dbReference type="EC" id="2.3.2.27" evidence="5 16"/>
<dbReference type="InterPro" id="IPR056241">
    <property type="entry name" value="LTN1_HEAT_5th"/>
</dbReference>
<dbReference type="InterPro" id="IPR013083">
    <property type="entry name" value="Znf_RING/FYVE/PHD"/>
</dbReference>
<evidence type="ECO:0000259" key="19">
    <source>
        <dbReference type="PROSITE" id="PS50089"/>
    </source>
</evidence>
<evidence type="ECO:0000256" key="2">
    <source>
        <dbReference type="ARBA" id="ARBA00004514"/>
    </source>
</evidence>
<feature type="region of interest" description="Disordered" evidence="17">
    <location>
        <begin position="1475"/>
        <end position="1495"/>
    </location>
</feature>
<dbReference type="Pfam" id="PF22999">
    <property type="entry name" value="LTN1_E3_ligase_6th"/>
    <property type="match status" value="1"/>
</dbReference>
<dbReference type="Pfam" id="PF23009">
    <property type="entry name" value="UBC_like"/>
    <property type="match status" value="1"/>
</dbReference>
<dbReference type="Gene3D" id="3.30.40.10">
    <property type="entry name" value="Zinc/RING finger domain, C3HC4 (zinc finger)"/>
    <property type="match status" value="1"/>
</dbReference>
<dbReference type="InterPro" id="IPR039795">
    <property type="entry name" value="LTN1/Rkr1"/>
</dbReference>
<feature type="transmembrane region" description="Helical" evidence="18">
    <location>
        <begin position="87"/>
        <end position="107"/>
    </location>
</feature>
<comment type="caution">
    <text evidence="20">The sequence shown here is derived from an EMBL/GenBank/DDBJ whole genome shotgun (WGS) entry which is preliminary data.</text>
</comment>
<dbReference type="GO" id="GO:1990116">
    <property type="term" value="P:ribosome-associated ubiquitin-dependent protein catabolic process"/>
    <property type="evidence" value="ECO:0007669"/>
    <property type="project" value="UniProtKB-UniRule"/>
</dbReference>
<proteinExistence type="inferred from homology"/>
<dbReference type="SUPFAM" id="SSF57850">
    <property type="entry name" value="RING/U-box"/>
    <property type="match status" value="1"/>
</dbReference>
<keyword evidence="21" id="KW-1185">Reference proteome</keyword>
<feature type="compositionally biased region" description="Basic and acidic residues" evidence="17">
    <location>
        <begin position="1478"/>
        <end position="1490"/>
    </location>
</feature>
<dbReference type="InterPro" id="IPR011016">
    <property type="entry name" value="Znf_RING-CH"/>
</dbReference>